<evidence type="ECO:0000259" key="2">
    <source>
        <dbReference type="Pfam" id="PF12697"/>
    </source>
</evidence>
<dbReference type="EMBL" id="RIBY02001869">
    <property type="protein sequence ID" value="KAH9827513.1"/>
    <property type="molecule type" value="Genomic_DNA"/>
</dbReference>
<comment type="caution">
    <text evidence="3">The sequence shown here is derived from an EMBL/GenBank/DDBJ whole genome shotgun (WGS) entry which is preliminary data.</text>
</comment>
<reference evidence="3 4" key="1">
    <citation type="journal article" date="2018" name="IMA Fungus">
        <title>IMA Genome-F 10: Nine draft genome sequences of Claviceps purpurea s.lat., including C. arundinis, C. humidiphila, and C. cf. spartinae, pseudomolecules for the pitch canker pathogen Fusarium circinatum, draft genome of Davidsoniella eucalypti, Grosmannia galeiformis, Quambalaria eucalypti, and Teratosphaeria destructans.</title>
        <authorList>
            <person name="Wingfield B.D."/>
            <person name="Liu M."/>
            <person name="Nguyen H.D."/>
            <person name="Lane F.A."/>
            <person name="Morgan S.W."/>
            <person name="De Vos L."/>
            <person name="Wilken P.M."/>
            <person name="Duong T.A."/>
            <person name="Aylward J."/>
            <person name="Coetzee M.P."/>
            <person name="Dadej K."/>
            <person name="De Beer Z.W."/>
            <person name="Findlay W."/>
            <person name="Havenga M."/>
            <person name="Kolarik M."/>
            <person name="Menzies J.G."/>
            <person name="Naidoo K."/>
            <person name="Pochopski O."/>
            <person name="Shoukouhi P."/>
            <person name="Santana Q.C."/>
            <person name="Seifert K.A."/>
            <person name="Soal N."/>
            <person name="Steenkamp E.T."/>
            <person name="Tatham C.T."/>
            <person name="van der Nest M.A."/>
            <person name="Wingfield M.J."/>
        </authorList>
    </citation>
    <scope>NUCLEOTIDE SEQUENCE [LARGE SCALE GENOMIC DNA]</scope>
    <source>
        <strain evidence="3">CMW44962</strain>
    </source>
</reference>
<gene>
    <name evidence="3" type="ORF">Tdes44962_MAKER09674</name>
</gene>
<dbReference type="Gene3D" id="3.40.50.1820">
    <property type="entry name" value="alpha/beta hydrolase"/>
    <property type="match status" value="1"/>
</dbReference>
<keyword evidence="3" id="KW-0378">Hydrolase</keyword>
<proteinExistence type="predicted"/>
<dbReference type="AlphaFoldDB" id="A0A9W7W249"/>
<dbReference type="InterPro" id="IPR029058">
    <property type="entry name" value="AB_hydrolase_fold"/>
</dbReference>
<evidence type="ECO:0000313" key="4">
    <source>
        <dbReference type="Proteomes" id="UP001138500"/>
    </source>
</evidence>
<feature type="domain" description="AB hydrolase-1" evidence="2">
    <location>
        <begin position="140"/>
        <end position="285"/>
    </location>
</feature>
<evidence type="ECO:0000313" key="3">
    <source>
        <dbReference type="EMBL" id="KAH9827513.1"/>
    </source>
</evidence>
<dbReference type="GO" id="GO:0016787">
    <property type="term" value="F:hydrolase activity"/>
    <property type="evidence" value="ECO:0007669"/>
    <property type="project" value="UniProtKB-KW"/>
</dbReference>
<dbReference type="InterPro" id="IPR000073">
    <property type="entry name" value="AB_hydrolase_1"/>
</dbReference>
<dbReference type="Proteomes" id="UP001138500">
    <property type="component" value="Unassembled WGS sequence"/>
</dbReference>
<name>A0A9W7W249_9PEZI</name>
<accession>A0A9W7W249</accession>
<organism evidence="3 4">
    <name type="scientific">Teratosphaeria destructans</name>
    <dbReference type="NCBI Taxonomy" id="418781"/>
    <lineage>
        <taxon>Eukaryota</taxon>
        <taxon>Fungi</taxon>
        <taxon>Dikarya</taxon>
        <taxon>Ascomycota</taxon>
        <taxon>Pezizomycotina</taxon>
        <taxon>Dothideomycetes</taxon>
        <taxon>Dothideomycetidae</taxon>
        <taxon>Mycosphaerellales</taxon>
        <taxon>Teratosphaeriaceae</taxon>
        <taxon>Teratosphaeria</taxon>
    </lineage>
</organism>
<dbReference type="OrthoDB" id="190201at2759"/>
<dbReference type="SUPFAM" id="SSF53474">
    <property type="entry name" value="alpha/beta-Hydrolases"/>
    <property type="match status" value="1"/>
</dbReference>
<dbReference type="Pfam" id="PF12697">
    <property type="entry name" value="Abhydrolase_6"/>
    <property type="match status" value="1"/>
</dbReference>
<sequence>MRPTALLPLASATAALNTSAYPSFTSAFGQVGTSDLSLQPNPLSTRNFQQPSAGSSRGGLAQCVSGYVNVPASTTQNVKLNFQIPVNQSQVTETFVDMVSSGSPFMQEIMGGMQSAGGDWTLGATLCVPRNDSAPKGVQLLTHGVGFDRYYWDFAPGYSYVDVAAAHGYASFFYDRLAVGVSQKADPIQTVQAPLEVAIAQTLASQLRAGTYGNCAFGTVVGVGHSFGSIITQAADRRRPVRADGRHPDRLLRQLDRPPRLHRSVTFGESSRPPRPPSPAVNFTGPVAVVDGAEDLPFCAGNCSYPVDKAAAVKPMLYAGLPAAKFASYLRP</sequence>
<evidence type="ECO:0000256" key="1">
    <source>
        <dbReference type="SAM" id="MobiDB-lite"/>
    </source>
</evidence>
<keyword evidence="4" id="KW-1185">Reference proteome</keyword>
<protein>
    <submittedName>
        <fullName evidence="3">Alpha/beta hydrolase family</fullName>
    </submittedName>
</protein>
<feature type="region of interest" description="Disordered" evidence="1">
    <location>
        <begin position="262"/>
        <end position="283"/>
    </location>
</feature>
<reference evidence="3 4" key="2">
    <citation type="journal article" date="2021" name="Curr. Genet.">
        <title>Genetic response to nitrogen starvation in the aggressive Eucalyptus foliar pathogen Teratosphaeria destructans.</title>
        <authorList>
            <person name="Havenga M."/>
            <person name="Wingfield B.D."/>
            <person name="Wingfield M.J."/>
            <person name="Dreyer L.L."/>
            <person name="Roets F."/>
            <person name="Aylward J."/>
        </authorList>
    </citation>
    <scope>NUCLEOTIDE SEQUENCE [LARGE SCALE GENOMIC DNA]</scope>
    <source>
        <strain evidence="3">CMW44962</strain>
    </source>
</reference>